<dbReference type="EMBL" id="LT629791">
    <property type="protein sequence ID" value="SDU42279.1"/>
    <property type="molecule type" value="Genomic_DNA"/>
</dbReference>
<accession>A0A1H2IDR4</accession>
<sequence>MKMTFRPLVWTDPVTHADARRSRATFKASWQSTLTLLDRELWELGAEALIVEADFTERDIRLDGLPKGNARQPVFPGVRLSFDSRHGPLQYATDSCAFWQHNVRSIALGLESLRAVDRYGITRRSQQYTGFRAITGGNGVSTVAEAKAVIDQYGGTVRAAMRATHPDTGGDADAFRRVAAAAKVLRENGDR</sequence>
<dbReference type="STRING" id="419479.SAMN04488563_1638"/>
<dbReference type="Proteomes" id="UP000182977">
    <property type="component" value="Chromosome I"/>
</dbReference>
<dbReference type="AlphaFoldDB" id="A0A1H2IDR4"/>
<dbReference type="OrthoDB" id="3831452at2"/>
<evidence type="ECO:0008006" key="3">
    <source>
        <dbReference type="Google" id="ProtNLM"/>
    </source>
</evidence>
<gene>
    <name evidence="1" type="ORF">SAMN04488563_1638</name>
</gene>
<protein>
    <recommendedName>
        <fullName evidence="3">Molecular chaperone DnaJ</fullName>
    </recommendedName>
</protein>
<name>A0A1H2IDR4_9ACTN</name>
<reference evidence="2" key="1">
    <citation type="submission" date="2016-10" db="EMBL/GenBank/DDBJ databases">
        <authorList>
            <person name="Varghese N."/>
            <person name="Submissions S."/>
        </authorList>
    </citation>
    <scope>NUCLEOTIDE SEQUENCE [LARGE SCALE GENOMIC DNA]</scope>
    <source>
        <strain evidence="2">DSM 45079</strain>
    </source>
</reference>
<proteinExistence type="predicted"/>
<dbReference type="RefSeq" id="WP_046771243.1">
    <property type="nucleotide sequence ID" value="NZ_LBMC01000040.1"/>
</dbReference>
<keyword evidence="2" id="KW-1185">Reference proteome</keyword>
<evidence type="ECO:0000313" key="2">
    <source>
        <dbReference type="Proteomes" id="UP000182977"/>
    </source>
</evidence>
<organism evidence="1 2">
    <name type="scientific">Jiangella alkaliphila</name>
    <dbReference type="NCBI Taxonomy" id="419479"/>
    <lineage>
        <taxon>Bacteria</taxon>
        <taxon>Bacillati</taxon>
        <taxon>Actinomycetota</taxon>
        <taxon>Actinomycetes</taxon>
        <taxon>Jiangellales</taxon>
        <taxon>Jiangellaceae</taxon>
        <taxon>Jiangella</taxon>
    </lineage>
</organism>
<evidence type="ECO:0000313" key="1">
    <source>
        <dbReference type="EMBL" id="SDU42279.1"/>
    </source>
</evidence>